<organism evidence="3 4">
    <name type="scientific">Polistes dominula</name>
    <name type="common">European paper wasp</name>
    <name type="synonym">Vespa dominula</name>
    <dbReference type="NCBI Taxonomy" id="743375"/>
    <lineage>
        <taxon>Eukaryota</taxon>
        <taxon>Metazoa</taxon>
        <taxon>Ecdysozoa</taxon>
        <taxon>Arthropoda</taxon>
        <taxon>Hexapoda</taxon>
        <taxon>Insecta</taxon>
        <taxon>Pterygota</taxon>
        <taxon>Neoptera</taxon>
        <taxon>Endopterygota</taxon>
        <taxon>Hymenoptera</taxon>
        <taxon>Apocrita</taxon>
        <taxon>Aculeata</taxon>
        <taxon>Vespoidea</taxon>
        <taxon>Vespidae</taxon>
        <taxon>Polistinae</taxon>
        <taxon>Polistini</taxon>
        <taxon>Polistes</taxon>
    </lineage>
</organism>
<sequence>MIIFSRGSSLIRVSVSTWLRTLQISRKEKEEVVGVLVGTVRKMASSSNNTKDNMVVPKEEVVRFIQECMCKVGTHEEDAHVVACHLMTSDYRGHFSHGMNRMQMYVNDIQNNIIDPVAKPEIIRDFKAIALVDGRNGLGQVIGKYCMELAIKKAKEYGIGMVSARGSNHFGICGYYTLMAMEHGLIGFNCTNTSPLMAPTRSKKAALGTNPISLGMPAENGDEFLLDIATTAVALGKIELAMRKRESIPAGWALDGQGKITTNAQNAYDATLLMPLGGEERNSGYKGYGLATMVEVLCGVLSGSQFGPNIRAWKKGDKIADLGHCFMAIDPEAFGSDSKKRLAVLLGQLRELPTTGELPVLVAGDTERCAMAKVDREGGIEYHPNQIKDSAEFAKIMGVLPMKLIPKISS</sequence>
<evidence type="ECO:0000256" key="2">
    <source>
        <dbReference type="ARBA" id="ARBA00023002"/>
    </source>
</evidence>
<proteinExistence type="inferred from homology"/>
<dbReference type="InterPro" id="IPR043144">
    <property type="entry name" value="Mal/L-sulf/L-lact_DH-like_ah"/>
</dbReference>
<dbReference type="Proteomes" id="UP000694924">
    <property type="component" value="Unplaced"/>
</dbReference>
<dbReference type="GeneID" id="107068076"/>
<reference evidence="4" key="1">
    <citation type="submission" date="2025-08" db="UniProtKB">
        <authorList>
            <consortium name="RefSeq"/>
        </authorList>
    </citation>
    <scope>IDENTIFICATION</scope>
    <source>
        <tissue evidence="4">Whole body</tissue>
    </source>
</reference>
<dbReference type="InterPro" id="IPR036111">
    <property type="entry name" value="Mal/L-sulfo/L-lacto_DH-like_sf"/>
</dbReference>
<keyword evidence="2" id="KW-0560">Oxidoreductase</keyword>
<keyword evidence="3" id="KW-1185">Reference proteome</keyword>
<dbReference type="RefSeq" id="XP_015179615.1">
    <property type="nucleotide sequence ID" value="XM_015324129.1"/>
</dbReference>
<dbReference type="SUPFAM" id="SSF89733">
    <property type="entry name" value="L-sulfolactate dehydrogenase-like"/>
    <property type="match status" value="1"/>
</dbReference>
<evidence type="ECO:0000313" key="3">
    <source>
        <dbReference type="Proteomes" id="UP000694924"/>
    </source>
</evidence>
<comment type="similarity">
    <text evidence="1">Belongs to the LDH2/MDH2 oxidoreductase family.</text>
</comment>
<dbReference type="Gene3D" id="1.10.1530.10">
    <property type="match status" value="1"/>
</dbReference>
<evidence type="ECO:0000313" key="4">
    <source>
        <dbReference type="RefSeq" id="XP_015179615.1"/>
    </source>
</evidence>
<dbReference type="InterPro" id="IPR043143">
    <property type="entry name" value="Mal/L-sulf/L-lact_DH-like_NADP"/>
</dbReference>
<gene>
    <name evidence="4" type="primary">LOC107068076</name>
</gene>
<dbReference type="PANTHER" id="PTHR11091:SF0">
    <property type="entry name" value="MALATE DEHYDROGENASE"/>
    <property type="match status" value="1"/>
</dbReference>
<dbReference type="Gene3D" id="3.30.1370.60">
    <property type="entry name" value="Hypothetical oxidoreductase yiak, domain 2"/>
    <property type="match status" value="1"/>
</dbReference>
<dbReference type="InterPro" id="IPR003767">
    <property type="entry name" value="Malate/L-lactate_DH-like"/>
</dbReference>
<evidence type="ECO:0000256" key="1">
    <source>
        <dbReference type="ARBA" id="ARBA00006056"/>
    </source>
</evidence>
<protein>
    <submittedName>
        <fullName evidence="4">Uncharacterized oxidoreductase YjmC</fullName>
    </submittedName>
</protein>
<name>A0ABM1IHC8_POLDO</name>
<dbReference type="PANTHER" id="PTHR11091">
    <property type="entry name" value="OXIDOREDUCTASE-RELATED"/>
    <property type="match status" value="1"/>
</dbReference>
<accession>A0ABM1IHC8</accession>
<dbReference type="Pfam" id="PF02615">
    <property type="entry name" value="Ldh_2"/>
    <property type="match status" value="1"/>
</dbReference>